<proteinExistence type="predicted"/>
<name>A0A2P2GEX6_STREW</name>
<sequence>MPLHFDSRVIDAFRTRAGRPGSPFEGRVPLPLTPTGARSGTPHTTPPGSARAVPVAALHRERP</sequence>
<reference evidence="2 3" key="1">
    <citation type="submission" date="2015-05" db="EMBL/GenBank/DDBJ databases">
        <title>Draft Genome assembly of Streptomyces showdoensis.</title>
        <authorList>
            <person name="Thapa K.K."/>
            <person name="Metsa-Ketela M."/>
        </authorList>
    </citation>
    <scope>NUCLEOTIDE SEQUENCE [LARGE SCALE GENOMIC DNA]</scope>
    <source>
        <strain evidence="2 3">ATCC 15227</strain>
    </source>
</reference>
<dbReference type="Proteomes" id="UP000265325">
    <property type="component" value="Unassembled WGS sequence"/>
</dbReference>
<protein>
    <submittedName>
        <fullName evidence="2">Uncharacterized protein</fullName>
    </submittedName>
</protein>
<dbReference type="AlphaFoldDB" id="A0A2P2GEX6"/>
<comment type="caution">
    <text evidence="2">The sequence shown here is derived from an EMBL/GenBank/DDBJ whole genome shotgun (WGS) entry which is preliminary data.</text>
</comment>
<feature type="region of interest" description="Disordered" evidence="1">
    <location>
        <begin position="16"/>
        <end position="63"/>
    </location>
</feature>
<keyword evidence="3" id="KW-1185">Reference proteome</keyword>
<gene>
    <name evidence="2" type="ORF">VO63_34420</name>
</gene>
<feature type="compositionally biased region" description="Polar residues" evidence="1">
    <location>
        <begin position="36"/>
        <end position="47"/>
    </location>
</feature>
<evidence type="ECO:0000256" key="1">
    <source>
        <dbReference type="SAM" id="MobiDB-lite"/>
    </source>
</evidence>
<dbReference type="InterPro" id="IPR012349">
    <property type="entry name" value="Split_barrel_FMN-bd"/>
</dbReference>
<evidence type="ECO:0000313" key="3">
    <source>
        <dbReference type="Proteomes" id="UP000265325"/>
    </source>
</evidence>
<evidence type="ECO:0000313" key="2">
    <source>
        <dbReference type="EMBL" id="KKZ69399.1"/>
    </source>
</evidence>
<dbReference type="EMBL" id="LAQS01000095">
    <property type="protein sequence ID" value="KKZ69399.1"/>
    <property type="molecule type" value="Genomic_DNA"/>
</dbReference>
<organism evidence="2 3">
    <name type="scientific">Streptomyces showdoensis</name>
    <dbReference type="NCBI Taxonomy" id="68268"/>
    <lineage>
        <taxon>Bacteria</taxon>
        <taxon>Bacillati</taxon>
        <taxon>Actinomycetota</taxon>
        <taxon>Actinomycetes</taxon>
        <taxon>Kitasatosporales</taxon>
        <taxon>Streptomycetaceae</taxon>
        <taxon>Streptomyces</taxon>
    </lineage>
</organism>
<accession>A0A2P2GEX6</accession>
<dbReference type="Gene3D" id="2.30.110.10">
    <property type="entry name" value="Electron Transport, Fmn-binding Protein, Chain A"/>
    <property type="match status" value="1"/>
</dbReference>